<protein>
    <submittedName>
        <fullName evidence="1">Uncharacterized protein</fullName>
    </submittedName>
</protein>
<evidence type="ECO:0000313" key="1">
    <source>
        <dbReference type="EMBL" id="KAJ8719665.1"/>
    </source>
</evidence>
<proteinExistence type="predicted"/>
<keyword evidence="2" id="KW-1185">Reference proteome</keyword>
<reference evidence="1" key="1">
    <citation type="submission" date="2023-03" db="EMBL/GenBank/DDBJ databases">
        <title>Chromosome-level genomes of two armyworms, Mythimna separata and Mythimna loreyi, provide insights into the biosynthesis and reception of sex pheromones.</title>
        <authorList>
            <person name="Zhao H."/>
        </authorList>
    </citation>
    <scope>NUCLEOTIDE SEQUENCE</scope>
    <source>
        <strain evidence="1">BeijingLab</strain>
    </source>
</reference>
<evidence type="ECO:0000313" key="2">
    <source>
        <dbReference type="Proteomes" id="UP001231649"/>
    </source>
</evidence>
<organism evidence="1 2">
    <name type="scientific">Mythimna loreyi</name>
    <dbReference type="NCBI Taxonomy" id="667449"/>
    <lineage>
        <taxon>Eukaryota</taxon>
        <taxon>Metazoa</taxon>
        <taxon>Ecdysozoa</taxon>
        <taxon>Arthropoda</taxon>
        <taxon>Hexapoda</taxon>
        <taxon>Insecta</taxon>
        <taxon>Pterygota</taxon>
        <taxon>Neoptera</taxon>
        <taxon>Endopterygota</taxon>
        <taxon>Lepidoptera</taxon>
        <taxon>Glossata</taxon>
        <taxon>Ditrysia</taxon>
        <taxon>Noctuoidea</taxon>
        <taxon>Noctuidae</taxon>
        <taxon>Noctuinae</taxon>
        <taxon>Hadenini</taxon>
        <taxon>Mythimna</taxon>
    </lineage>
</organism>
<sequence>MKTLAAILVALVAVASARHLNIDLEDVMELENTYEYDYLNRVAVPLAEEIRKAEEEGGDLTRIVGGSLARLGQFPYQVGFVLTLPSGSTAFSGGALVSRNRVLSAAHNFHNQVSSVSALTVVLGSITIFTGGTRLTPSRLVLHENYIPNPVRNDLAMVYLASNVNTNNNIAPIALPSGAQLNENFVNSIATASGFGKTADIGGVVANQPLSFVNLRVITNQECINTFGSNNVQATNICTSGEGGKNICTGDSGGPLAVNRNNRPILIGITSFGAVQCQSGRPSAYARVTSYISWINRNL</sequence>
<comment type="caution">
    <text evidence="1">The sequence shown here is derived from an EMBL/GenBank/DDBJ whole genome shotgun (WGS) entry which is preliminary data.</text>
</comment>
<gene>
    <name evidence="1" type="ORF">PYW08_011840</name>
</gene>
<dbReference type="EMBL" id="CM056779">
    <property type="protein sequence ID" value="KAJ8719665.1"/>
    <property type="molecule type" value="Genomic_DNA"/>
</dbReference>
<accession>A0ACC2QMI8</accession>
<name>A0ACC2QMI8_9NEOP</name>
<dbReference type="Proteomes" id="UP001231649">
    <property type="component" value="Chromosome 3"/>
</dbReference>